<dbReference type="EMBL" id="LAZR01003450">
    <property type="protein sequence ID" value="KKN18195.1"/>
    <property type="molecule type" value="Genomic_DNA"/>
</dbReference>
<proteinExistence type="predicted"/>
<protein>
    <submittedName>
        <fullName evidence="2">Uncharacterized protein</fullName>
    </submittedName>
</protein>
<comment type="caution">
    <text evidence="2">The sequence shown here is derived from an EMBL/GenBank/DDBJ whole genome shotgun (WGS) entry which is preliminary data.</text>
</comment>
<keyword evidence="1" id="KW-0812">Transmembrane</keyword>
<evidence type="ECO:0000313" key="2">
    <source>
        <dbReference type="EMBL" id="KKN18195.1"/>
    </source>
</evidence>
<feature type="transmembrane region" description="Helical" evidence="1">
    <location>
        <begin position="51"/>
        <end position="73"/>
    </location>
</feature>
<keyword evidence="1" id="KW-0472">Membrane</keyword>
<organism evidence="2">
    <name type="scientific">marine sediment metagenome</name>
    <dbReference type="NCBI Taxonomy" id="412755"/>
    <lineage>
        <taxon>unclassified sequences</taxon>
        <taxon>metagenomes</taxon>
        <taxon>ecological metagenomes</taxon>
    </lineage>
</organism>
<name>A0A0F9NF62_9ZZZZ</name>
<accession>A0A0F9NF62</accession>
<reference evidence="2" key="1">
    <citation type="journal article" date="2015" name="Nature">
        <title>Complex archaea that bridge the gap between prokaryotes and eukaryotes.</title>
        <authorList>
            <person name="Spang A."/>
            <person name="Saw J.H."/>
            <person name="Jorgensen S.L."/>
            <person name="Zaremba-Niedzwiedzka K."/>
            <person name="Martijn J."/>
            <person name="Lind A.E."/>
            <person name="van Eijk R."/>
            <person name="Schleper C."/>
            <person name="Guy L."/>
            <person name="Ettema T.J."/>
        </authorList>
    </citation>
    <scope>NUCLEOTIDE SEQUENCE</scope>
</reference>
<evidence type="ECO:0000256" key="1">
    <source>
        <dbReference type="SAM" id="Phobius"/>
    </source>
</evidence>
<keyword evidence="1" id="KW-1133">Transmembrane helix</keyword>
<sequence length="77" mass="8567">MTPEQEQKLFTTLGYIRKGLKNNTKAIEKQNGNVADLTKRVNKHDIFLGKVGLGVSFAAFFITIAVNGALAWFKLIK</sequence>
<gene>
    <name evidence="2" type="ORF">LCGC14_0958310</name>
</gene>
<dbReference type="AlphaFoldDB" id="A0A0F9NF62"/>